<evidence type="ECO:0000313" key="2">
    <source>
        <dbReference type="Proteomes" id="UP000239415"/>
    </source>
</evidence>
<dbReference type="RefSeq" id="WP_106317644.1">
    <property type="nucleotide sequence ID" value="NZ_BOMO01000020.1"/>
</dbReference>
<name>A0A2T0KH36_9ACTN</name>
<sequence>MEIVEQFVQGKYGDPEVCEDAIIVTAEHAAVIDGATDVSGRRYGDMTGGWWAMVACRDAVRRLPRDVDAHTAVAAMTAELAARIDSELIASERPSAAVTVYSRARREIWQVGDAGFAYRGLCASVGQPRKLVDEVAASFRAAVLAAEAAAGTISMDRVAEVDPGRLAARALTGRQGALRNSIGPYGYAAIDGRPIPPSLVVVHPVPDDIDELVIASDGYPVIGETLAESESKLALLLEKDPWCVAELAGTKGVLPGQGSFDDRAYLRIRFPGR</sequence>
<protein>
    <recommendedName>
        <fullName evidence="3">Protein phosphatase 2C-like protein</fullName>
    </recommendedName>
</protein>
<comment type="caution">
    <text evidence="1">The sequence shown here is derived from an EMBL/GenBank/DDBJ whole genome shotgun (WGS) entry which is preliminary data.</text>
</comment>
<reference evidence="1 2" key="1">
    <citation type="submission" date="2018-03" db="EMBL/GenBank/DDBJ databases">
        <title>Genomic Encyclopedia of Archaeal and Bacterial Type Strains, Phase II (KMG-II): from individual species to whole genera.</title>
        <authorList>
            <person name="Goeker M."/>
        </authorList>
    </citation>
    <scope>NUCLEOTIDE SEQUENCE [LARGE SCALE GENOMIC DNA]</scope>
    <source>
        <strain evidence="1 2">DSM 43146</strain>
    </source>
</reference>
<accession>A0A2T0KH36</accession>
<dbReference type="AlphaFoldDB" id="A0A2T0KH36"/>
<gene>
    <name evidence="1" type="ORF">CLV67_104268</name>
</gene>
<dbReference type="Proteomes" id="UP000239415">
    <property type="component" value="Unassembled WGS sequence"/>
</dbReference>
<evidence type="ECO:0008006" key="3">
    <source>
        <dbReference type="Google" id="ProtNLM"/>
    </source>
</evidence>
<keyword evidence="2" id="KW-1185">Reference proteome</keyword>
<dbReference type="OrthoDB" id="508128at2"/>
<evidence type="ECO:0000313" key="1">
    <source>
        <dbReference type="EMBL" id="PRX22740.1"/>
    </source>
</evidence>
<proteinExistence type="predicted"/>
<dbReference type="EMBL" id="PVMZ01000004">
    <property type="protein sequence ID" value="PRX22740.1"/>
    <property type="molecule type" value="Genomic_DNA"/>
</dbReference>
<organism evidence="1 2">
    <name type="scientific">Actinoplanes italicus</name>
    <dbReference type="NCBI Taxonomy" id="113567"/>
    <lineage>
        <taxon>Bacteria</taxon>
        <taxon>Bacillati</taxon>
        <taxon>Actinomycetota</taxon>
        <taxon>Actinomycetes</taxon>
        <taxon>Micromonosporales</taxon>
        <taxon>Micromonosporaceae</taxon>
        <taxon>Actinoplanes</taxon>
    </lineage>
</organism>